<dbReference type="PANTHER" id="PTHR34477">
    <property type="entry name" value="UPF0213 PROTEIN YHBQ"/>
    <property type="match status" value="1"/>
</dbReference>
<dbReference type="InterPro" id="IPR000305">
    <property type="entry name" value="GIY-YIG_endonuc"/>
</dbReference>
<comment type="similarity">
    <text evidence="1">Belongs to the UPF0213 family.</text>
</comment>
<dbReference type="SUPFAM" id="SSF82771">
    <property type="entry name" value="GIY-YIG endonuclease"/>
    <property type="match status" value="1"/>
</dbReference>
<name>A0ABW5IRB9_9BACT</name>
<reference evidence="4" key="1">
    <citation type="journal article" date="2019" name="Int. J. Syst. Evol. Microbiol.">
        <title>The Global Catalogue of Microorganisms (GCM) 10K type strain sequencing project: providing services to taxonomists for standard genome sequencing and annotation.</title>
        <authorList>
            <consortium name="The Broad Institute Genomics Platform"/>
            <consortium name="The Broad Institute Genome Sequencing Center for Infectious Disease"/>
            <person name="Wu L."/>
            <person name="Ma J."/>
        </authorList>
    </citation>
    <scope>NUCLEOTIDE SEQUENCE [LARGE SCALE GENOMIC DNA]</scope>
    <source>
        <strain evidence="4">KCTC 42498</strain>
    </source>
</reference>
<dbReference type="InterPro" id="IPR050190">
    <property type="entry name" value="UPF0213_domain"/>
</dbReference>
<feature type="domain" description="GIY-YIG" evidence="2">
    <location>
        <begin position="1"/>
        <end position="76"/>
    </location>
</feature>
<protein>
    <submittedName>
        <fullName evidence="3">GIY-YIG nuclease family protein</fullName>
    </submittedName>
</protein>
<sequence length="83" mass="9872">MPYYTYILYSEKTDRYYIGSCESIETRLIQHNSGRNKSTKSGAPWQLKHLDTFTTRIEAVKRENEIKKKKSRKYIEYLISSAD</sequence>
<dbReference type="Pfam" id="PF01541">
    <property type="entry name" value="GIY-YIG"/>
    <property type="match status" value="1"/>
</dbReference>
<dbReference type="InterPro" id="IPR035901">
    <property type="entry name" value="GIY-YIG_endonuc_sf"/>
</dbReference>
<dbReference type="PANTHER" id="PTHR34477:SF1">
    <property type="entry name" value="UPF0213 PROTEIN YHBQ"/>
    <property type="match status" value="1"/>
</dbReference>
<evidence type="ECO:0000256" key="1">
    <source>
        <dbReference type="ARBA" id="ARBA00007435"/>
    </source>
</evidence>
<dbReference type="Gene3D" id="3.40.1440.10">
    <property type="entry name" value="GIY-YIG endonuclease"/>
    <property type="match status" value="1"/>
</dbReference>
<gene>
    <name evidence="3" type="ORF">ACFSRY_11790</name>
</gene>
<keyword evidence="4" id="KW-1185">Reference proteome</keyword>
<dbReference type="PROSITE" id="PS50164">
    <property type="entry name" value="GIY_YIG"/>
    <property type="match status" value="1"/>
</dbReference>
<evidence type="ECO:0000313" key="3">
    <source>
        <dbReference type="EMBL" id="MFD2514550.1"/>
    </source>
</evidence>
<organism evidence="3 4">
    <name type="scientific">Pontibacter locisalis</name>
    <dbReference type="NCBI Taxonomy" id="1719035"/>
    <lineage>
        <taxon>Bacteria</taxon>
        <taxon>Pseudomonadati</taxon>
        <taxon>Bacteroidota</taxon>
        <taxon>Cytophagia</taxon>
        <taxon>Cytophagales</taxon>
        <taxon>Hymenobacteraceae</taxon>
        <taxon>Pontibacter</taxon>
    </lineage>
</organism>
<dbReference type="Proteomes" id="UP001597544">
    <property type="component" value="Unassembled WGS sequence"/>
</dbReference>
<proteinExistence type="inferred from homology"/>
<dbReference type="CDD" id="cd10449">
    <property type="entry name" value="GIY-YIG_SLX1_like"/>
    <property type="match status" value="1"/>
</dbReference>
<dbReference type="EMBL" id="JBHULU010000015">
    <property type="protein sequence ID" value="MFD2514550.1"/>
    <property type="molecule type" value="Genomic_DNA"/>
</dbReference>
<dbReference type="RefSeq" id="WP_377507365.1">
    <property type="nucleotide sequence ID" value="NZ_JBHULU010000015.1"/>
</dbReference>
<comment type="caution">
    <text evidence="3">The sequence shown here is derived from an EMBL/GenBank/DDBJ whole genome shotgun (WGS) entry which is preliminary data.</text>
</comment>
<evidence type="ECO:0000259" key="2">
    <source>
        <dbReference type="PROSITE" id="PS50164"/>
    </source>
</evidence>
<evidence type="ECO:0000313" key="4">
    <source>
        <dbReference type="Proteomes" id="UP001597544"/>
    </source>
</evidence>
<accession>A0ABW5IRB9</accession>